<keyword evidence="3" id="KW-1185">Reference proteome</keyword>
<feature type="region of interest" description="Disordered" evidence="1">
    <location>
        <begin position="25"/>
        <end position="52"/>
    </location>
</feature>
<dbReference type="EMBL" id="CAUYUJ010001618">
    <property type="protein sequence ID" value="CAK0796760.1"/>
    <property type="molecule type" value="Genomic_DNA"/>
</dbReference>
<evidence type="ECO:0000313" key="2">
    <source>
        <dbReference type="EMBL" id="CAK0796760.1"/>
    </source>
</evidence>
<accession>A0ABN9Q1D3</accession>
<organism evidence="2 3">
    <name type="scientific">Prorocentrum cordatum</name>
    <dbReference type="NCBI Taxonomy" id="2364126"/>
    <lineage>
        <taxon>Eukaryota</taxon>
        <taxon>Sar</taxon>
        <taxon>Alveolata</taxon>
        <taxon>Dinophyceae</taxon>
        <taxon>Prorocentrales</taxon>
        <taxon>Prorocentraceae</taxon>
        <taxon>Prorocentrum</taxon>
    </lineage>
</organism>
<proteinExistence type="predicted"/>
<dbReference type="Proteomes" id="UP001189429">
    <property type="component" value="Unassembled WGS sequence"/>
</dbReference>
<sequence length="173" mass="18636">MTLTTMSRDLIDVDVRHGPCWPTPIWDPATPIRGEDPRTDDDQDGRRPRSAPTCPRSVLAMVLVFVPSRCFGCMWSETICCCELELCCKSGQDYLCCGCCALRFVSPEVCCKSQGQVCCCAGASGIPCDDEVPCMFGTCGIICYPGLNVCKTLGEIRRGGEGGDANDEPSASD</sequence>
<evidence type="ECO:0000313" key="3">
    <source>
        <dbReference type="Proteomes" id="UP001189429"/>
    </source>
</evidence>
<protein>
    <submittedName>
        <fullName evidence="2">Uncharacterized protein</fullName>
    </submittedName>
</protein>
<comment type="caution">
    <text evidence="2">The sequence shown here is derived from an EMBL/GenBank/DDBJ whole genome shotgun (WGS) entry which is preliminary data.</text>
</comment>
<evidence type="ECO:0000256" key="1">
    <source>
        <dbReference type="SAM" id="MobiDB-lite"/>
    </source>
</evidence>
<reference evidence="2" key="1">
    <citation type="submission" date="2023-10" db="EMBL/GenBank/DDBJ databases">
        <authorList>
            <person name="Chen Y."/>
            <person name="Shah S."/>
            <person name="Dougan E. K."/>
            <person name="Thang M."/>
            <person name="Chan C."/>
        </authorList>
    </citation>
    <scope>NUCLEOTIDE SEQUENCE [LARGE SCALE GENOMIC DNA]</scope>
</reference>
<gene>
    <name evidence="2" type="ORF">PCOR1329_LOCUS6048</name>
</gene>
<name>A0ABN9Q1D3_9DINO</name>